<feature type="region of interest" description="Disordered" evidence="5">
    <location>
        <begin position="1"/>
        <end position="20"/>
    </location>
</feature>
<feature type="transmembrane region" description="Helical" evidence="6">
    <location>
        <begin position="407"/>
        <end position="428"/>
    </location>
</feature>
<feature type="domain" description="Major facilitator superfamily (MFS) profile" evidence="7">
    <location>
        <begin position="29"/>
        <end position="432"/>
    </location>
</feature>
<feature type="transmembrane region" description="Helical" evidence="6">
    <location>
        <begin position="250"/>
        <end position="268"/>
    </location>
</feature>
<dbReference type="AlphaFoldDB" id="A0A917B6U9"/>
<dbReference type="InterPro" id="IPR005829">
    <property type="entry name" value="Sugar_transporter_CS"/>
</dbReference>
<dbReference type="SUPFAM" id="SSF103473">
    <property type="entry name" value="MFS general substrate transporter"/>
    <property type="match status" value="1"/>
</dbReference>
<dbReference type="RefSeq" id="WP_188676176.1">
    <property type="nucleotide sequence ID" value="NZ_BMGP01000002.1"/>
</dbReference>
<dbReference type="GO" id="GO:0022857">
    <property type="term" value="F:transmembrane transporter activity"/>
    <property type="evidence" value="ECO:0007669"/>
    <property type="project" value="InterPro"/>
</dbReference>
<feature type="transmembrane region" description="Helical" evidence="6">
    <location>
        <begin position="280"/>
        <end position="301"/>
    </location>
</feature>
<feature type="transmembrane region" description="Helical" evidence="6">
    <location>
        <begin position="188"/>
        <end position="210"/>
    </location>
</feature>
<protein>
    <submittedName>
        <fullName evidence="8">MFS transporter</fullName>
    </submittedName>
</protein>
<accession>A0A917B6U9</accession>
<dbReference type="Pfam" id="PF07690">
    <property type="entry name" value="MFS_1"/>
    <property type="match status" value="1"/>
</dbReference>
<feature type="compositionally biased region" description="Polar residues" evidence="5">
    <location>
        <begin position="1"/>
        <end position="10"/>
    </location>
</feature>
<feature type="transmembrane region" description="Helical" evidence="6">
    <location>
        <begin position="67"/>
        <end position="85"/>
    </location>
</feature>
<dbReference type="Gene3D" id="1.20.1250.20">
    <property type="entry name" value="MFS general substrate transporter like domains"/>
    <property type="match status" value="2"/>
</dbReference>
<dbReference type="InterPro" id="IPR020846">
    <property type="entry name" value="MFS_dom"/>
</dbReference>
<keyword evidence="2 6" id="KW-0812">Transmembrane</keyword>
<organism evidence="8 9">
    <name type="scientific">Subtercola lobariae</name>
    <dbReference type="NCBI Taxonomy" id="1588641"/>
    <lineage>
        <taxon>Bacteria</taxon>
        <taxon>Bacillati</taxon>
        <taxon>Actinomycetota</taxon>
        <taxon>Actinomycetes</taxon>
        <taxon>Micrococcales</taxon>
        <taxon>Microbacteriaceae</taxon>
        <taxon>Subtercola</taxon>
    </lineage>
</organism>
<proteinExistence type="predicted"/>
<feature type="transmembrane region" description="Helical" evidence="6">
    <location>
        <begin position="375"/>
        <end position="401"/>
    </location>
</feature>
<evidence type="ECO:0000256" key="1">
    <source>
        <dbReference type="ARBA" id="ARBA00004651"/>
    </source>
</evidence>
<feature type="transmembrane region" description="Helical" evidence="6">
    <location>
        <begin position="313"/>
        <end position="331"/>
    </location>
</feature>
<feature type="transmembrane region" description="Helical" evidence="6">
    <location>
        <begin position="163"/>
        <end position="182"/>
    </location>
</feature>
<dbReference type="GO" id="GO:0005886">
    <property type="term" value="C:plasma membrane"/>
    <property type="evidence" value="ECO:0007669"/>
    <property type="project" value="UniProtKB-SubCell"/>
</dbReference>
<feature type="transmembrane region" description="Helical" evidence="6">
    <location>
        <begin position="129"/>
        <end position="151"/>
    </location>
</feature>
<sequence length="432" mass="44640">MTSAQFNSSAREGDVLAEGSPAEGTKLQRGFLPLLGGAALGIGMGQLTPLVLTLPLRASTIDPANEAVVFSIAIGAASLLAVVAYPLFGRLSDRTTGRLGRRRPYLFLGALLIALGAVFEYLASNTATLAIAAALLFVGAAAVTVAVTSIIPDQIPTLKRGPASAVAGMGSLLGALVGLFVAQAVPSLAWQVFAPAALGVIGITLLAVLLKDRPITKEERPVVTVVLFFSTFWTNPVKNPDFALVWFSRLLLFCGVAAIQSYQLFYLVNRLGFTSSSVSQAVAVCSLTLVVAAVVFAFIGGRISDRMGRRKPFVIVAALAFAVGLVIAANATTFLTFLIAVAIVGAGQGVYIAVDIALASQVLPDPENPAKDMGILGLAVIFPSFLVPALAPFILLIGASVVNPQNYSALFVAGAIAGLVGAALILPIRKVK</sequence>
<reference evidence="8 9" key="1">
    <citation type="journal article" date="2014" name="Int. J. Syst. Evol. Microbiol.">
        <title>Complete genome sequence of Corynebacterium casei LMG S-19264T (=DSM 44701T), isolated from a smear-ripened cheese.</title>
        <authorList>
            <consortium name="US DOE Joint Genome Institute (JGI-PGF)"/>
            <person name="Walter F."/>
            <person name="Albersmeier A."/>
            <person name="Kalinowski J."/>
            <person name="Ruckert C."/>
        </authorList>
    </citation>
    <scope>NUCLEOTIDE SEQUENCE [LARGE SCALE GENOMIC DNA]</scope>
    <source>
        <strain evidence="8 9">CGMCC 1.12976</strain>
    </source>
</reference>
<keyword evidence="9" id="KW-1185">Reference proteome</keyword>
<comment type="caution">
    <text evidence="8">The sequence shown here is derived from an EMBL/GenBank/DDBJ whole genome shotgun (WGS) entry which is preliminary data.</text>
</comment>
<keyword evidence="4 6" id="KW-0472">Membrane</keyword>
<evidence type="ECO:0000256" key="3">
    <source>
        <dbReference type="ARBA" id="ARBA00022989"/>
    </source>
</evidence>
<dbReference type="PANTHER" id="PTHR23528:SF1">
    <property type="entry name" value="MAJOR FACILITATOR SUPERFAMILY (MFS) PROFILE DOMAIN-CONTAINING PROTEIN"/>
    <property type="match status" value="1"/>
</dbReference>
<gene>
    <name evidence="8" type="ORF">GCM10011399_15560</name>
</gene>
<dbReference type="InterPro" id="IPR036259">
    <property type="entry name" value="MFS_trans_sf"/>
</dbReference>
<feature type="transmembrane region" description="Helical" evidence="6">
    <location>
        <begin position="30"/>
        <end position="47"/>
    </location>
</feature>
<evidence type="ECO:0000256" key="4">
    <source>
        <dbReference type="ARBA" id="ARBA00023136"/>
    </source>
</evidence>
<feature type="transmembrane region" description="Helical" evidence="6">
    <location>
        <begin position="105"/>
        <end position="123"/>
    </location>
</feature>
<feature type="transmembrane region" description="Helical" evidence="6">
    <location>
        <begin position="337"/>
        <end position="363"/>
    </location>
</feature>
<name>A0A917B6U9_9MICO</name>
<dbReference type="PROSITE" id="PS00216">
    <property type="entry name" value="SUGAR_TRANSPORT_1"/>
    <property type="match status" value="1"/>
</dbReference>
<dbReference type="PANTHER" id="PTHR23528">
    <property type="match status" value="1"/>
</dbReference>
<dbReference type="InterPro" id="IPR011701">
    <property type="entry name" value="MFS"/>
</dbReference>
<evidence type="ECO:0000256" key="2">
    <source>
        <dbReference type="ARBA" id="ARBA00022692"/>
    </source>
</evidence>
<evidence type="ECO:0000256" key="6">
    <source>
        <dbReference type="SAM" id="Phobius"/>
    </source>
</evidence>
<dbReference type="Proteomes" id="UP000598775">
    <property type="component" value="Unassembled WGS sequence"/>
</dbReference>
<evidence type="ECO:0000313" key="8">
    <source>
        <dbReference type="EMBL" id="GGF22800.1"/>
    </source>
</evidence>
<evidence type="ECO:0000259" key="7">
    <source>
        <dbReference type="PROSITE" id="PS50850"/>
    </source>
</evidence>
<keyword evidence="3 6" id="KW-1133">Transmembrane helix</keyword>
<evidence type="ECO:0000313" key="9">
    <source>
        <dbReference type="Proteomes" id="UP000598775"/>
    </source>
</evidence>
<comment type="subcellular location">
    <subcellularLocation>
        <location evidence="1">Cell membrane</location>
        <topology evidence="1">Multi-pass membrane protein</topology>
    </subcellularLocation>
</comment>
<dbReference type="PROSITE" id="PS50850">
    <property type="entry name" value="MFS"/>
    <property type="match status" value="1"/>
</dbReference>
<dbReference type="EMBL" id="BMGP01000002">
    <property type="protein sequence ID" value="GGF22800.1"/>
    <property type="molecule type" value="Genomic_DNA"/>
</dbReference>
<evidence type="ECO:0000256" key="5">
    <source>
        <dbReference type="SAM" id="MobiDB-lite"/>
    </source>
</evidence>